<proteinExistence type="predicted"/>
<sequence>MLIFYKEQHQTPFQDTAKTNKEGQFLLLYEISNMVDSPFPIEEAPVAFMIRLDQLSLPPPPPPPLRSE</sequence>
<dbReference type="EMBL" id="NJHN03000095">
    <property type="protein sequence ID" value="KAH9415628.1"/>
    <property type="molecule type" value="Genomic_DNA"/>
</dbReference>
<evidence type="ECO:0000313" key="2">
    <source>
        <dbReference type="Proteomes" id="UP000887458"/>
    </source>
</evidence>
<reference evidence="1 2" key="1">
    <citation type="journal article" date="2018" name="J. Allergy Clin. Immunol.">
        <title>High-quality assembly of Dermatophagoides pteronyssinus genome and transcriptome reveals a wide range of novel allergens.</title>
        <authorList>
            <person name="Liu X.Y."/>
            <person name="Yang K.Y."/>
            <person name="Wang M.Q."/>
            <person name="Kwok J.S."/>
            <person name="Zeng X."/>
            <person name="Yang Z."/>
            <person name="Xiao X.J."/>
            <person name="Lau C.P."/>
            <person name="Li Y."/>
            <person name="Huang Z.M."/>
            <person name="Ba J.G."/>
            <person name="Yim A.K."/>
            <person name="Ouyang C.Y."/>
            <person name="Ngai S.M."/>
            <person name="Chan T.F."/>
            <person name="Leung E.L."/>
            <person name="Liu L."/>
            <person name="Liu Z.G."/>
            <person name="Tsui S.K."/>
        </authorList>
    </citation>
    <scope>NUCLEOTIDE SEQUENCE [LARGE SCALE GENOMIC DNA]</scope>
    <source>
        <strain evidence="1">Derp</strain>
    </source>
</reference>
<protein>
    <submittedName>
        <fullName evidence="1">Uncharacterized protein</fullName>
    </submittedName>
</protein>
<comment type="caution">
    <text evidence="1">The sequence shown here is derived from an EMBL/GenBank/DDBJ whole genome shotgun (WGS) entry which is preliminary data.</text>
</comment>
<gene>
    <name evidence="1" type="ORF">DERP_000115</name>
</gene>
<name>A0ABQ8IZ92_DERPT</name>
<reference evidence="1 2" key="2">
    <citation type="journal article" date="2022" name="Mol. Biol. Evol.">
        <title>Comparative Genomics Reveals Insights into the Divergent Evolution of Astigmatic Mites and Household Pest Adaptations.</title>
        <authorList>
            <person name="Xiong Q."/>
            <person name="Wan A.T."/>
            <person name="Liu X."/>
            <person name="Fung C.S."/>
            <person name="Xiao X."/>
            <person name="Malainual N."/>
            <person name="Hou J."/>
            <person name="Wang L."/>
            <person name="Wang M."/>
            <person name="Yang K.Y."/>
            <person name="Cui Y."/>
            <person name="Leung E.L."/>
            <person name="Nong W."/>
            <person name="Shin S.K."/>
            <person name="Au S.W."/>
            <person name="Jeong K.Y."/>
            <person name="Chew F.T."/>
            <person name="Hui J.H."/>
            <person name="Leung T.F."/>
            <person name="Tungtrongchitr A."/>
            <person name="Zhong N."/>
            <person name="Liu Z."/>
            <person name="Tsui S.K."/>
        </authorList>
    </citation>
    <scope>NUCLEOTIDE SEQUENCE [LARGE SCALE GENOMIC DNA]</scope>
    <source>
        <strain evidence="1">Derp</strain>
    </source>
</reference>
<accession>A0ABQ8IZ92</accession>
<organism evidence="1 2">
    <name type="scientific">Dermatophagoides pteronyssinus</name>
    <name type="common">European house dust mite</name>
    <dbReference type="NCBI Taxonomy" id="6956"/>
    <lineage>
        <taxon>Eukaryota</taxon>
        <taxon>Metazoa</taxon>
        <taxon>Ecdysozoa</taxon>
        <taxon>Arthropoda</taxon>
        <taxon>Chelicerata</taxon>
        <taxon>Arachnida</taxon>
        <taxon>Acari</taxon>
        <taxon>Acariformes</taxon>
        <taxon>Sarcoptiformes</taxon>
        <taxon>Astigmata</taxon>
        <taxon>Psoroptidia</taxon>
        <taxon>Analgoidea</taxon>
        <taxon>Pyroglyphidae</taxon>
        <taxon>Dermatophagoidinae</taxon>
        <taxon>Dermatophagoides</taxon>
    </lineage>
</organism>
<dbReference type="Proteomes" id="UP000887458">
    <property type="component" value="Unassembled WGS sequence"/>
</dbReference>
<keyword evidence="2" id="KW-1185">Reference proteome</keyword>
<evidence type="ECO:0000313" key="1">
    <source>
        <dbReference type="EMBL" id="KAH9415628.1"/>
    </source>
</evidence>